<feature type="compositionally biased region" description="Pro residues" evidence="3">
    <location>
        <begin position="248"/>
        <end position="258"/>
    </location>
</feature>
<feature type="compositionally biased region" description="Basic residues" evidence="3">
    <location>
        <begin position="497"/>
        <end position="507"/>
    </location>
</feature>
<dbReference type="AlphaFoldDB" id="A0A0C2J874"/>
<dbReference type="GO" id="GO:0005886">
    <property type="term" value="C:plasma membrane"/>
    <property type="evidence" value="ECO:0007669"/>
    <property type="project" value="TreeGrafter"/>
</dbReference>
<dbReference type="InterPro" id="IPR001806">
    <property type="entry name" value="Small_GTPase"/>
</dbReference>
<dbReference type="OrthoDB" id="28357at2759"/>
<feature type="compositionally biased region" description="Low complexity" evidence="3">
    <location>
        <begin position="872"/>
        <end position="881"/>
    </location>
</feature>
<sequence>MSSNNPRARTHTLPDDRALFMLGRVPRRKSSSSLPAAAAQSRRRTPSSASPGDAPPSIAAPPASSSPSASVTASSTSSLPPQHPHPSLPSLQTAVNPDTDPTISPIQVPAVTPIGPWSGTFLDADPDGDADSEEDFFDAPEPTSDSDIDTISAPLPELRQPRQLTARSQSLSQSSKPPRASPQSPLSKATQHQLPPQREHPTSLPPPPPSSTNIRDSFISILDDPFFQRYHTAGTDWFGDDDSTLPGPSTPSLPPDPPAISYTSSRVDAGTASPDPTSPNTQHNPGNDRSAGPPSRRESATVNDQGLRPPPPRKMATVNIAVIGADGVGKSSFIQRAMRLSKPPTGGITAMRTDVDNNPFIVVLIELDLEHFDVDPKQKIHWPKRISGHIVPRIDGALMLYDVMNKDSIRELPPTLYDWGDTTAALHNSNLPTILVATKCDNPESARQINADGLANLFPSILADFKTSANVSGNTRDCLQAIVLAAVYNRQGDKSNSHHNHNRHQHHNTYSSSSATTTNTSAPATTTANTNSTGTTASTTTTRRRAASSAAHLDAPPDRINGRPQSSEQGSGKHSRASSDLSLLRGGTTSTSGDRDGYYRSQNSRSPRVDSPNAQQQINTSSFGAEMTDERSAQSVQGMLRSTGVRLDAGQDSFLDIEESDAESLRRFSEDVPILQRNDDNMFDIPAKAAGIPFNDLVERLLAAPMNRADANFSDVFLCLYRKFAAPHELLAAIISALTKTWEDKSSHFLERTATQFRYIEVLNRWVSLYPGDFARPASRKQLEVLIYRLADEPIFTLSAQQIKKHLDNDVAEDDDTWWAKCDDPPQDEPTAAGATPSKEQPPADSLRSLTLQNSQSSDQPSSEAGSGGAGASTSGSSGTLAATLGSGRGLAHFQYHSYEDYEREAATMVPMATLPLNKFRYHIFMDMDANEVADEITRIDWIMFSSIRIRDLVRHVSLSAQEKERCRSLRNMDRMISHFNHIAKWVSNMILIRDKAKHRAPCLQKFMAIALRLRQLRNYNGLAAMLAGINSTAIHRLAQTRALVDPDIQKSFARLVLLMSTQKSHFAYRLAWENSPLPRIPFMPLHRRDLVSAEEGSRTFVGPQGDRVNWKKFEVLGEVLLPLMKSQGTPYPNLKKHQPSREMILDCRMPMDEEDIYQRSVQVEPTGGAADLKKKFPWLPK</sequence>
<keyword evidence="1 2" id="KW-0344">Guanine-nucleotide releasing factor</keyword>
<dbReference type="VEuPathDB" id="FungiDB:SPBR_03886"/>
<dbReference type="InterPro" id="IPR008937">
    <property type="entry name" value="Ras-like_GEF"/>
</dbReference>
<dbReference type="PANTHER" id="PTHR23113:SF348">
    <property type="entry name" value="GUANYL-NUCLEOTIDE EXCHANGE FACTOR RASGEF, PUTATIVE (AFU_ORTHOLOGUE AFUA_1G04700)-RELATED"/>
    <property type="match status" value="1"/>
</dbReference>
<feature type="compositionally biased region" description="Acidic residues" evidence="3">
    <location>
        <begin position="124"/>
        <end position="148"/>
    </location>
</feature>
<dbReference type="EMBL" id="AWTV01000001">
    <property type="protein sequence ID" value="KIH95205.1"/>
    <property type="molecule type" value="Genomic_DNA"/>
</dbReference>
<feature type="domain" description="N-terminal Ras-GEF" evidence="5">
    <location>
        <begin position="685"/>
        <end position="811"/>
    </location>
</feature>
<dbReference type="InterPro" id="IPR036964">
    <property type="entry name" value="RASGEF_cat_dom_sf"/>
</dbReference>
<feature type="compositionally biased region" description="Polar residues" evidence="3">
    <location>
        <begin position="563"/>
        <end position="572"/>
    </location>
</feature>
<dbReference type="CDD" id="cd00882">
    <property type="entry name" value="Ras_like_GTPase"/>
    <property type="match status" value="1"/>
</dbReference>
<dbReference type="HOGENOM" id="CLU_005431_1_1_1"/>
<feature type="compositionally biased region" description="Polar residues" evidence="3">
    <location>
        <begin position="93"/>
        <end position="105"/>
    </location>
</feature>
<dbReference type="Proteomes" id="UP000031575">
    <property type="component" value="Unassembled WGS sequence"/>
</dbReference>
<dbReference type="InterPro" id="IPR027417">
    <property type="entry name" value="P-loop_NTPase"/>
</dbReference>
<feature type="compositionally biased region" description="Low complexity" evidence="3">
    <location>
        <begin position="578"/>
        <end position="592"/>
    </location>
</feature>
<dbReference type="SUPFAM" id="SSF48366">
    <property type="entry name" value="Ras GEF"/>
    <property type="match status" value="1"/>
</dbReference>
<organism evidence="6 7">
    <name type="scientific">Sporothrix brasiliensis 5110</name>
    <dbReference type="NCBI Taxonomy" id="1398154"/>
    <lineage>
        <taxon>Eukaryota</taxon>
        <taxon>Fungi</taxon>
        <taxon>Dikarya</taxon>
        <taxon>Ascomycota</taxon>
        <taxon>Pezizomycotina</taxon>
        <taxon>Sordariomycetes</taxon>
        <taxon>Sordariomycetidae</taxon>
        <taxon>Ophiostomatales</taxon>
        <taxon>Ophiostomataceae</taxon>
        <taxon>Sporothrix</taxon>
    </lineage>
</organism>
<feature type="region of interest" description="Disordered" evidence="3">
    <location>
        <begin position="237"/>
        <end position="314"/>
    </location>
</feature>
<dbReference type="InterPro" id="IPR001895">
    <property type="entry name" value="RASGEF_cat_dom"/>
</dbReference>
<dbReference type="Gene3D" id="1.20.870.10">
    <property type="entry name" value="Son of sevenless (SoS) protein Chain: S domain 1"/>
    <property type="match status" value="1"/>
</dbReference>
<reference evidence="6 7" key="1">
    <citation type="journal article" date="2014" name="BMC Genomics">
        <title>Comparative genomics of the major fungal agents of human and animal Sporotrichosis: Sporothrix schenckii and Sporothrix brasiliensis.</title>
        <authorList>
            <person name="Teixeira M.M."/>
            <person name="de Almeida L.G."/>
            <person name="Kubitschek-Barreira P."/>
            <person name="Alves F.L."/>
            <person name="Kioshima E.S."/>
            <person name="Abadio A.K."/>
            <person name="Fernandes L."/>
            <person name="Derengowski L.S."/>
            <person name="Ferreira K.S."/>
            <person name="Souza R.C."/>
            <person name="Ruiz J.C."/>
            <person name="de Andrade N.C."/>
            <person name="Paes H.C."/>
            <person name="Nicola A.M."/>
            <person name="Albuquerque P."/>
            <person name="Gerber A.L."/>
            <person name="Martins V.P."/>
            <person name="Peconick L.D."/>
            <person name="Neto A.V."/>
            <person name="Chaucanez C.B."/>
            <person name="Silva P.A."/>
            <person name="Cunha O.L."/>
            <person name="de Oliveira F.F."/>
            <person name="dos Santos T.C."/>
            <person name="Barros A.L."/>
            <person name="Soares M.A."/>
            <person name="de Oliveira L.M."/>
            <person name="Marini M.M."/>
            <person name="Villalobos-Duno H."/>
            <person name="Cunha M.M."/>
            <person name="de Hoog S."/>
            <person name="da Silveira J.F."/>
            <person name="Henrissat B."/>
            <person name="Nino-Vega G.A."/>
            <person name="Cisalpino P.S."/>
            <person name="Mora-Montes H.M."/>
            <person name="Almeida S.R."/>
            <person name="Stajich J.E."/>
            <person name="Lopes-Bezerra L.M."/>
            <person name="Vasconcelos A.T."/>
            <person name="Felipe M.S."/>
        </authorList>
    </citation>
    <scope>NUCLEOTIDE SEQUENCE [LARGE SCALE GENOMIC DNA]</scope>
    <source>
        <strain evidence="6 7">5110</strain>
    </source>
</reference>
<dbReference type="Pfam" id="PF00618">
    <property type="entry name" value="RasGEF_N"/>
    <property type="match status" value="1"/>
</dbReference>
<keyword evidence="7" id="KW-1185">Reference proteome</keyword>
<evidence type="ECO:0000256" key="2">
    <source>
        <dbReference type="PROSITE-ProRule" id="PRU00168"/>
    </source>
</evidence>
<dbReference type="Pfam" id="PF00071">
    <property type="entry name" value="Ras"/>
    <property type="match status" value="1"/>
</dbReference>
<dbReference type="GO" id="GO:0005085">
    <property type="term" value="F:guanyl-nucleotide exchange factor activity"/>
    <property type="evidence" value="ECO:0007669"/>
    <property type="project" value="UniProtKB-KW"/>
</dbReference>
<evidence type="ECO:0000313" key="6">
    <source>
        <dbReference type="EMBL" id="KIH95205.1"/>
    </source>
</evidence>
<feature type="compositionally biased region" description="Polar residues" evidence="3">
    <location>
        <begin position="162"/>
        <end position="194"/>
    </location>
</feature>
<feature type="compositionally biased region" description="Polar residues" evidence="3">
    <location>
        <begin position="600"/>
        <end position="615"/>
    </location>
</feature>
<dbReference type="CDD" id="cd06224">
    <property type="entry name" value="REM"/>
    <property type="match status" value="1"/>
</dbReference>
<dbReference type="GO" id="GO:0007265">
    <property type="term" value="P:Ras protein signal transduction"/>
    <property type="evidence" value="ECO:0007669"/>
    <property type="project" value="TreeGrafter"/>
</dbReference>
<feature type="compositionally biased region" description="Low complexity" evidence="3">
    <location>
        <begin position="31"/>
        <end position="80"/>
    </location>
</feature>
<feature type="region of interest" description="Disordered" evidence="3">
    <location>
        <begin position="492"/>
        <end position="615"/>
    </location>
</feature>
<dbReference type="InterPro" id="IPR000651">
    <property type="entry name" value="Ras-like_Gua-exchang_fac_N"/>
</dbReference>
<feature type="compositionally biased region" description="Polar residues" evidence="3">
    <location>
        <begin position="274"/>
        <end position="287"/>
    </location>
</feature>
<feature type="region of interest" description="Disordered" evidence="3">
    <location>
        <begin position="1"/>
        <end position="219"/>
    </location>
</feature>
<dbReference type="GeneID" id="63677095"/>
<dbReference type="InterPro" id="IPR023578">
    <property type="entry name" value="Ras_GEF_dom_sf"/>
</dbReference>
<evidence type="ECO:0000256" key="1">
    <source>
        <dbReference type="ARBA" id="ARBA00022658"/>
    </source>
</evidence>
<dbReference type="GO" id="GO:0005525">
    <property type="term" value="F:GTP binding"/>
    <property type="evidence" value="ECO:0007669"/>
    <property type="project" value="InterPro"/>
</dbReference>
<dbReference type="Gene3D" id="1.10.840.10">
    <property type="entry name" value="Ras guanine-nucleotide exchange factors catalytic domain"/>
    <property type="match status" value="1"/>
</dbReference>
<dbReference type="SUPFAM" id="SSF52540">
    <property type="entry name" value="P-loop containing nucleoside triphosphate hydrolases"/>
    <property type="match status" value="1"/>
</dbReference>
<evidence type="ECO:0000259" key="4">
    <source>
        <dbReference type="PROSITE" id="PS50009"/>
    </source>
</evidence>
<dbReference type="RefSeq" id="XP_040623215.1">
    <property type="nucleotide sequence ID" value="XM_040762174.1"/>
</dbReference>
<evidence type="ECO:0000313" key="7">
    <source>
        <dbReference type="Proteomes" id="UP000031575"/>
    </source>
</evidence>
<feature type="domain" description="Ras-GEF" evidence="4">
    <location>
        <begin position="929"/>
        <end position="1167"/>
    </location>
</feature>
<comment type="caution">
    <text evidence="6">The sequence shown here is derived from an EMBL/GenBank/DDBJ whole genome shotgun (WGS) entry which is preliminary data.</text>
</comment>
<dbReference type="PANTHER" id="PTHR23113">
    <property type="entry name" value="GUANINE NUCLEOTIDE EXCHANGE FACTOR"/>
    <property type="match status" value="1"/>
</dbReference>
<dbReference type="Pfam" id="PF00617">
    <property type="entry name" value="RasGEF"/>
    <property type="match status" value="1"/>
</dbReference>
<feature type="compositionally biased region" description="Polar residues" evidence="3">
    <location>
        <begin position="848"/>
        <end position="861"/>
    </location>
</feature>
<dbReference type="SMART" id="SM00147">
    <property type="entry name" value="RasGEF"/>
    <property type="match status" value="1"/>
</dbReference>
<feature type="compositionally biased region" description="Low complexity" evidence="3">
    <location>
        <begin position="511"/>
        <end position="551"/>
    </location>
</feature>
<proteinExistence type="predicted"/>
<evidence type="ECO:0000259" key="5">
    <source>
        <dbReference type="PROSITE" id="PS50212"/>
    </source>
</evidence>
<evidence type="ECO:0000256" key="3">
    <source>
        <dbReference type="SAM" id="MobiDB-lite"/>
    </source>
</evidence>
<protein>
    <submittedName>
        <fullName evidence="6">RasGEF group protein</fullName>
    </submittedName>
</protein>
<dbReference type="GO" id="GO:0003924">
    <property type="term" value="F:GTPase activity"/>
    <property type="evidence" value="ECO:0007669"/>
    <property type="project" value="InterPro"/>
</dbReference>
<name>A0A0C2J874_9PEZI</name>
<gene>
    <name evidence="6" type="ORF">SPBR_03886</name>
</gene>
<dbReference type="Gene3D" id="3.40.50.300">
    <property type="entry name" value="P-loop containing nucleotide triphosphate hydrolases"/>
    <property type="match status" value="1"/>
</dbReference>
<dbReference type="PROSITE" id="PS50212">
    <property type="entry name" value="RASGEF_NTER"/>
    <property type="match status" value="1"/>
</dbReference>
<accession>A0A0C2J874</accession>
<feature type="region of interest" description="Disordered" evidence="3">
    <location>
        <begin position="816"/>
        <end position="881"/>
    </location>
</feature>
<dbReference type="PROSITE" id="PS50009">
    <property type="entry name" value="RASGEF_CAT"/>
    <property type="match status" value="1"/>
</dbReference>